<keyword evidence="3" id="KW-1185">Reference proteome</keyword>
<protein>
    <submittedName>
        <fullName evidence="2">Uncharacterized protein</fullName>
    </submittedName>
</protein>
<reference evidence="3" key="1">
    <citation type="journal article" date="2015" name="Proc. Natl. Acad. Sci. U.S.A.">
        <title>Genome sequence of the Asian Tiger mosquito, Aedes albopictus, reveals insights into its biology, genetics, and evolution.</title>
        <authorList>
            <person name="Chen X.G."/>
            <person name="Jiang X."/>
            <person name="Gu J."/>
            <person name="Xu M."/>
            <person name="Wu Y."/>
            <person name="Deng Y."/>
            <person name="Zhang C."/>
            <person name="Bonizzoni M."/>
            <person name="Dermauw W."/>
            <person name="Vontas J."/>
            <person name="Armbruster P."/>
            <person name="Huang X."/>
            <person name="Yang Y."/>
            <person name="Zhang H."/>
            <person name="He W."/>
            <person name="Peng H."/>
            <person name="Liu Y."/>
            <person name="Wu K."/>
            <person name="Chen J."/>
            <person name="Lirakis M."/>
            <person name="Topalis P."/>
            <person name="Van Leeuwen T."/>
            <person name="Hall A.B."/>
            <person name="Jiang X."/>
            <person name="Thorpe C."/>
            <person name="Mueller R.L."/>
            <person name="Sun C."/>
            <person name="Waterhouse R.M."/>
            <person name="Yan G."/>
            <person name="Tu Z.J."/>
            <person name="Fang X."/>
            <person name="James A.A."/>
        </authorList>
    </citation>
    <scope>NUCLEOTIDE SEQUENCE [LARGE SCALE GENOMIC DNA]</scope>
    <source>
        <strain evidence="3">Foshan</strain>
    </source>
</reference>
<evidence type="ECO:0000256" key="1">
    <source>
        <dbReference type="SAM" id="MobiDB-lite"/>
    </source>
</evidence>
<feature type="compositionally biased region" description="Low complexity" evidence="1">
    <location>
        <begin position="11"/>
        <end position="26"/>
    </location>
</feature>
<dbReference type="GeneID" id="115257528"/>
<organism evidence="2 3">
    <name type="scientific">Aedes albopictus</name>
    <name type="common">Asian tiger mosquito</name>
    <name type="synonym">Stegomyia albopicta</name>
    <dbReference type="NCBI Taxonomy" id="7160"/>
    <lineage>
        <taxon>Eukaryota</taxon>
        <taxon>Metazoa</taxon>
        <taxon>Ecdysozoa</taxon>
        <taxon>Arthropoda</taxon>
        <taxon>Hexapoda</taxon>
        <taxon>Insecta</taxon>
        <taxon>Pterygota</taxon>
        <taxon>Neoptera</taxon>
        <taxon>Endopterygota</taxon>
        <taxon>Diptera</taxon>
        <taxon>Nematocera</taxon>
        <taxon>Culicoidea</taxon>
        <taxon>Culicidae</taxon>
        <taxon>Culicinae</taxon>
        <taxon>Aedini</taxon>
        <taxon>Aedes</taxon>
        <taxon>Stegomyia</taxon>
    </lineage>
</organism>
<feature type="region of interest" description="Disordered" evidence="1">
    <location>
        <begin position="1"/>
        <end position="44"/>
    </location>
</feature>
<dbReference type="EnsemblMetazoa" id="AALFPA23_022830.R33901">
    <property type="protein sequence ID" value="AALFPA23_022830.P33901"/>
    <property type="gene ID" value="AALFPA23_022830"/>
</dbReference>
<accession>A0ABM1ZYJ8</accession>
<dbReference type="RefSeq" id="XP_029713106.2">
    <property type="nucleotide sequence ID" value="XM_029857246.2"/>
</dbReference>
<sequence>MKVPTAKSSEKAASSAKSPGKGAVAKETPIRPPKKKVGVTLKNKTSAAPARESLTYIEPEGLFKIEFGGKNINLSVDEAFELISLDEQKKKWENPDVELFAVPPPTELEVKLPEGFIMAIQCLSLRLSIR</sequence>
<name>A0ABM1ZYJ8_AEDAL</name>
<evidence type="ECO:0000313" key="2">
    <source>
        <dbReference type="EnsemblMetazoa" id="AALFPA23_022830.P33901"/>
    </source>
</evidence>
<proteinExistence type="predicted"/>
<evidence type="ECO:0000313" key="3">
    <source>
        <dbReference type="Proteomes" id="UP000069940"/>
    </source>
</evidence>
<dbReference type="Proteomes" id="UP000069940">
    <property type="component" value="Unassembled WGS sequence"/>
</dbReference>
<reference evidence="2" key="2">
    <citation type="submission" date="2025-05" db="UniProtKB">
        <authorList>
            <consortium name="EnsemblMetazoa"/>
        </authorList>
    </citation>
    <scope>IDENTIFICATION</scope>
    <source>
        <strain evidence="2">Foshan</strain>
    </source>
</reference>